<name>A0A8H4VFW3_9HYPO</name>
<keyword evidence="2" id="KW-0472">Membrane</keyword>
<dbReference type="OrthoDB" id="4913754at2759"/>
<keyword evidence="2" id="KW-1133">Transmembrane helix</keyword>
<feature type="region of interest" description="Disordered" evidence="1">
    <location>
        <begin position="398"/>
        <end position="426"/>
    </location>
</feature>
<sequence>MPSSLASPVLLQNDEEPPFWLHLATMMKSFVFHLVFLTVFALAKSLKRRYGSLNDTELLPERNACSSSLCLYGLNALFEGNWLLMLHFCRQNGAVVSHTAWDLSLFASPAAAEPVMRLCLQGRLSVACGCVVQGPVCAAEDCRAAMESNLGGSKAMADYCFAGTLDVPRPGSERKPHDFAMSLLLRDGSPACFNHVEVRAACRCSLSQDRHWQFPSCRHDFCYASLDMLLGEATGRVCKDLLAGRARAVGKIGIESVGPVRSCGFADQLKACRCTQEEPAQEDDEEAHRSCRQHSCFQALKQTLGGHVGEFCGMVLDTEASWTFRFGPAEAETTDIDDGDGRESPSLMAVEVHGPWLEPAIARDAQGLGCDRRELLEACRCAQPLRCAEDDECYEAGSPAAFQRSPWRSPPRRRSRGQDNGSGLSS</sequence>
<proteinExistence type="predicted"/>
<evidence type="ECO:0000313" key="4">
    <source>
        <dbReference type="Proteomes" id="UP000562929"/>
    </source>
</evidence>
<accession>A0A8H4VFW3</accession>
<organism evidence="3 4">
    <name type="scientific">Ophiocordyceps camponoti-floridani</name>
    <dbReference type="NCBI Taxonomy" id="2030778"/>
    <lineage>
        <taxon>Eukaryota</taxon>
        <taxon>Fungi</taxon>
        <taxon>Dikarya</taxon>
        <taxon>Ascomycota</taxon>
        <taxon>Pezizomycotina</taxon>
        <taxon>Sordariomycetes</taxon>
        <taxon>Hypocreomycetidae</taxon>
        <taxon>Hypocreales</taxon>
        <taxon>Ophiocordycipitaceae</taxon>
        <taxon>Ophiocordyceps</taxon>
    </lineage>
</organism>
<feature type="transmembrane region" description="Helical" evidence="2">
    <location>
        <begin position="20"/>
        <end position="43"/>
    </location>
</feature>
<comment type="caution">
    <text evidence="3">The sequence shown here is derived from an EMBL/GenBank/DDBJ whole genome shotgun (WGS) entry which is preliminary data.</text>
</comment>
<reference evidence="3 4" key="1">
    <citation type="journal article" date="2020" name="G3 (Bethesda)">
        <title>Genetic Underpinnings of Host Manipulation by Ophiocordyceps as Revealed by Comparative Transcriptomics.</title>
        <authorList>
            <person name="Will I."/>
            <person name="Das B."/>
            <person name="Trinh T."/>
            <person name="Brachmann A."/>
            <person name="Ohm R.A."/>
            <person name="de Bekker C."/>
        </authorList>
    </citation>
    <scope>NUCLEOTIDE SEQUENCE [LARGE SCALE GENOMIC DNA]</scope>
    <source>
        <strain evidence="3 4">EC05</strain>
    </source>
</reference>
<evidence type="ECO:0000256" key="1">
    <source>
        <dbReference type="SAM" id="MobiDB-lite"/>
    </source>
</evidence>
<gene>
    <name evidence="3" type="ORF">GQ602_000031</name>
</gene>
<protein>
    <submittedName>
        <fullName evidence="3">Uncharacterized protein</fullName>
    </submittedName>
</protein>
<dbReference type="AlphaFoldDB" id="A0A8H4VFW3"/>
<dbReference type="EMBL" id="JAACLJ010000001">
    <property type="protein sequence ID" value="KAF4594418.1"/>
    <property type="molecule type" value="Genomic_DNA"/>
</dbReference>
<evidence type="ECO:0000313" key="3">
    <source>
        <dbReference type="EMBL" id="KAF4594418.1"/>
    </source>
</evidence>
<dbReference type="Proteomes" id="UP000562929">
    <property type="component" value="Unassembled WGS sequence"/>
</dbReference>
<evidence type="ECO:0000256" key="2">
    <source>
        <dbReference type="SAM" id="Phobius"/>
    </source>
</evidence>
<keyword evidence="2" id="KW-0812">Transmembrane</keyword>
<keyword evidence="4" id="KW-1185">Reference proteome</keyword>